<reference evidence="3" key="1">
    <citation type="submission" date="2023-07" db="EMBL/GenBank/DDBJ databases">
        <title>Isolating and identifying novel microbial strains from the Mariana Trench.</title>
        <authorList>
            <person name="Fu H."/>
        </authorList>
    </citation>
    <scope>NUCLEOTIDE SEQUENCE [LARGE SCALE GENOMIC DNA]</scope>
    <source>
        <strain evidence="3">T-y2</strain>
    </source>
</reference>
<name>A0ABU2KKR7_9FLAO</name>
<evidence type="ECO:0000256" key="1">
    <source>
        <dbReference type="SAM" id="Phobius"/>
    </source>
</evidence>
<keyword evidence="1" id="KW-0812">Transmembrane</keyword>
<gene>
    <name evidence="2" type="ORF">RLT85_11855</name>
</gene>
<keyword evidence="1" id="KW-0472">Membrane</keyword>
<evidence type="ECO:0008006" key="4">
    <source>
        <dbReference type="Google" id="ProtNLM"/>
    </source>
</evidence>
<comment type="caution">
    <text evidence="2">The sequence shown here is derived from an EMBL/GenBank/DDBJ whole genome shotgun (WGS) entry which is preliminary data.</text>
</comment>
<dbReference type="EMBL" id="JAVRBG010000012">
    <property type="protein sequence ID" value="MDT0295323.1"/>
    <property type="molecule type" value="Genomic_DNA"/>
</dbReference>
<dbReference type="RefSeq" id="WP_311402263.1">
    <property type="nucleotide sequence ID" value="NZ_JAVRBG010000012.1"/>
</dbReference>
<protein>
    <recommendedName>
        <fullName evidence="4">Magnesium citrate secondary transporter</fullName>
    </recommendedName>
</protein>
<keyword evidence="1" id="KW-1133">Transmembrane helix</keyword>
<dbReference type="Proteomes" id="UP001182991">
    <property type="component" value="Unassembled WGS sequence"/>
</dbReference>
<organism evidence="2 3">
    <name type="scientific">Mesonia ostreae</name>
    <dbReference type="NCBI Taxonomy" id="861110"/>
    <lineage>
        <taxon>Bacteria</taxon>
        <taxon>Pseudomonadati</taxon>
        <taxon>Bacteroidota</taxon>
        <taxon>Flavobacteriia</taxon>
        <taxon>Flavobacteriales</taxon>
        <taxon>Flavobacteriaceae</taxon>
        <taxon>Mesonia</taxon>
    </lineage>
</organism>
<accession>A0ABU2KKR7</accession>
<sequence length="122" mass="14472">MNAYAYFFLSCVTAAALFFLGDFWDWNYPFFLRNYFMDVLCMPIVFGIIHYSLRMPVPHFKLTLSMMIVLTTMYSIYFEVILPPLSPRYTFDWWDILAYTLGAGISFAVQQYSFQNQKISKK</sequence>
<evidence type="ECO:0000313" key="3">
    <source>
        <dbReference type="Proteomes" id="UP001182991"/>
    </source>
</evidence>
<keyword evidence="3" id="KW-1185">Reference proteome</keyword>
<proteinExistence type="predicted"/>
<feature type="transmembrane region" description="Helical" evidence="1">
    <location>
        <begin position="35"/>
        <end position="53"/>
    </location>
</feature>
<evidence type="ECO:0000313" key="2">
    <source>
        <dbReference type="EMBL" id="MDT0295323.1"/>
    </source>
</evidence>
<feature type="transmembrane region" description="Helical" evidence="1">
    <location>
        <begin position="96"/>
        <end position="114"/>
    </location>
</feature>
<feature type="transmembrane region" description="Helical" evidence="1">
    <location>
        <begin position="5"/>
        <end position="23"/>
    </location>
</feature>
<feature type="transmembrane region" description="Helical" evidence="1">
    <location>
        <begin position="60"/>
        <end position="76"/>
    </location>
</feature>